<reference evidence="1" key="1">
    <citation type="submission" date="2011-11" db="EMBL/GenBank/DDBJ databases">
        <title>The Genome Sequence of Fusarium oxysporum PHW808.</title>
        <authorList>
            <consortium name="The Broad Institute Genome Sequencing Platform"/>
            <person name="Ma L.-J."/>
            <person name="Gale L.R."/>
            <person name="Schwartz D.C."/>
            <person name="Zhou S."/>
            <person name="Corby-Kistler H."/>
            <person name="Young S.K."/>
            <person name="Zeng Q."/>
            <person name="Gargeya S."/>
            <person name="Fitzgerald M."/>
            <person name="Haas B."/>
            <person name="Abouelleil A."/>
            <person name="Alvarado L."/>
            <person name="Arachchi H.M."/>
            <person name="Berlin A."/>
            <person name="Brown A."/>
            <person name="Chapman S.B."/>
            <person name="Chen Z."/>
            <person name="Dunbar C."/>
            <person name="Freedman E."/>
            <person name="Gearin G."/>
            <person name="Goldberg J."/>
            <person name="Griggs A."/>
            <person name="Gujja S."/>
            <person name="Heiman D."/>
            <person name="Howarth C."/>
            <person name="Larson L."/>
            <person name="Lui A."/>
            <person name="MacDonald P.J.P."/>
            <person name="Montmayeur A."/>
            <person name="Murphy C."/>
            <person name="Neiman D."/>
            <person name="Pearson M."/>
            <person name="Priest M."/>
            <person name="Roberts A."/>
            <person name="Saif S."/>
            <person name="Shea T."/>
            <person name="Shenoy N."/>
            <person name="Sisk P."/>
            <person name="Stolte C."/>
            <person name="Sykes S."/>
            <person name="Wortman J."/>
            <person name="Nusbaum C."/>
            <person name="Birren B."/>
        </authorList>
    </citation>
    <scope>NUCLEOTIDE SEQUENCE [LARGE SCALE GENOMIC DNA]</scope>
    <source>
        <strain evidence="1">54008</strain>
    </source>
</reference>
<protein>
    <submittedName>
        <fullName evidence="1">Uncharacterized protein</fullName>
    </submittedName>
</protein>
<dbReference type="HOGENOM" id="CLU_2622132_0_0_1"/>
<organism evidence="1">
    <name type="scientific">Fusarium oxysporum f. sp. conglutinans race 2 54008</name>
    <dbReference type="NCBI Taxonomy" id="1089457"/>
    <lineage>
        <taxon>Eukaryota</taxon>
        <taxon>Fungi</taxon>
        <taxon>Dikarya</taxon>
        <taxon>Ascomycota</taxon>
        <taxon>Pezizomycotina</taxon>
        <taxon>Sordariomycetes</taxon>
        <taxon>Hypocreomycetidae</taxon>
        <taxon>Hypocreales</taxon>
        <taxon>Nectriaceae</taxon>
        <taxon>Fusarium</taxon>
        <taxon>Fusarium oxysporum species complex</taxon>
    </lineage>
</organism>
<evidence type="ECO:0000313" key="1">
    <source>
        <dbReference type="EMBL" id="EXL64183.1"/>
    </source>
</evidence>
<sequence length="78" mass="8556">MSEPVASHTIGVGKPSLHMTNNFFSSVCRRKLLNFSVGASGTDVPGSNITMRPATLGNVDRDKCRWSRLIDSMHPRPD</sequence>
<dbReference type="AlphaFoldDB" id="X0GLK3"/>
<dbReference type="Proteomes" id="UP000030676">
    <property type="component" value="Unassembled WGS sequence"/>
</dbReference>
<proteinExistence type="predicted"/>
<reference evidence="1" key="2">
    <citation type="submission" date="2014-03" db="EMBL/GenBank/DDBJ databases">
        <title>The Genome Annotation of Fusarium oxysporum PHW808.</title>
        <authorList>
            <consortium name="The Broad Institute Genomics Platform"/>
            <person name="Ma L.-J."/>
            <person name="Corby-Kistler H."/>
            <person name="Broz K."/>
            <person name="Gale L.R."/>
            <person name="Jonkers W."/>
            <person name="O'Donnell K."/>
            <person name="Ploetz R."/>
            <person name="Steinberg C."/>
            <person name="Schwartz D.C."/>
            <person name="VanEtten H."/>
            <person name="Zhou S."/>
            <person name="Young S.K."/>
            <person name="Zeng Q."/>
            <person name="Gargeya S."/>
            <person name="Fitzgerald M."/>
            <person name="Abouelleil A."/>
            <person name="Alvarado L."/>
            <person name="Chapman S.B."/>
            <person name="Gainer-Dewar J."/>
            <person name="Goldberg J."/>
            <person name="Griggs A."/>
            <person name="Gujja S."/>
            <person name="Hansen M."/>
            <person name="Howarth C."/>
            <person name="Imamovic A."/>
            <person name="Ireland A."/>
            <person name="Larimer J."/>
            <person name="McCowan C."/>
            <person name="Murphy C."/>
            <person name="Pearson M."/>
            <person name="Poon T.W."/>
            <person name="Priest M."/>
            <person name="Roberts A."/>
            <person name="Saif S."/>
            <person name="Shea T."/>
            <person name="Sykes S."/>
            <person name="Wortman J."/>
            <person name="Nusbaum C."/>
            <person name="Birren B."/>
        </authorList>
    </citation>
    <scope>NUCLEOTIDE SEQUENCE</scope>
    <source>
        <strain evidence="1">54008</strain>
    </source>
</reference>
<accession>X0GLK3</accession>
<name>X0GLK3_FUSOX</name>
<gene>
    <name evidence="1" type="ORF">FOPG_19547</name>
</gene>
<dbReference type="EMBL" id="KK034284">
    <property type="protein sequence ID" value="EXL64183.1"/>
    <property type="molecule type" value="Genomic_DNA"/>
</dbReference>